<evidence type="ECO:0000256" key="7">
    <source>
        <dbReference type="SAM" id="Phobius"/>
    </source>
</evidence>
<proteinExistence type="predicted"/>
<dbReference type="CDD" id="cd06173">
    <property type="entry name" value="MFS_MefA_like"/>
    <property type="match status" value="1"/>
</dbReference>
<evidence type="ECO:0000256" key="6">
    <source>
        <dbReference type="ARBA" id="ARBA00023136"/>
    </source>
</evidence>
<dbReference type="Gene3D" id="1.20.1250.20">
    <property type="entry name" value="MFS general substrate transporter like domains"/>
    <property type="match status" value="1"/>
</dbReference>
<feature type="transmembrane region" description="Helical" evidence="7">
    <location>
        <begin position="68"/>
        <end position="88"/>
    </location>
</feature>
<keyword evidence="3" id="KW-1003">Cell membrane</keyword>
<feature type="transmembrane region" description="Helical" evidence="7">
    <location>
        <begin position="282"/>
        <end position="301"/>
    </location>
</feature>
<comment type="caution">
    <text evidence="8">The sequence shown here is derived from an EMBL/GenBank/DDBJ whole genome shotgun (WGS) entry which is preliminary data.</text>
</comment>
<evidence type="ECO:0000256" key="5">
    <source>
        <dbReference type="ARBA" id="ARBA00022989"/>
    </source>
</evidence>
<evidence type="ECO:0000256" key="3">
    <source>
        <dbReference type="ARBA" id="ARBA00022475"/>
    </source>
</evidence>
<gene>
    <name evidence="8" type="ORF">ACE1CA_31410</name>
</gene>
<feature type="transmembrane region" description="Helical" evidence="7">
    <location>
        <begin position="211"/>
        <end position="231"/>
    </location>
</feature>
<protein>
    <submittedName>
        <fullName evidence="8">MFS transporter</fullName>
    </submittedName>
</protein>
<dbReference type="SUPFAM" id="SSF103473">
    <property type="entry name" value="MFS general substrate transporter"/>
    <property type="match status" value="1"/>
</dbReference>
<organism evidence="8 9">
    <name type="scientific">Floridaenema evergladense BLCC-F167</name>
    <dbReference type="NCBI Taxonomy" id="3153639"/>
    <lineage>
        <taxon>Bacteria</taxon>
        <taxon>Bacillati</taxon>
        <taxon>Cyanobacteriota</taxon>
        <taxon>Cyanophyceae</taxon>
        <taxon>Oscillatoriophycideae</taxon>
        <taxon>Aerosakkonematales</taxon>
        <taxon>Aerosakkonemataceae</taxon>
        <taxon>Floridanema</taxon>
        <taxon>Floridanema evergladense</taxon>
    </lineage>
</organism>
<dbReference type="PANTHER" id="PTHR43266">
    <property type="entry name" value="MACROLIDE-EFFLUX PROTEIN"/>
    <property type="match status" value="1"/>
</dbReference>
<feature type="transmembrane region" description="Helical" evidence="7">
    <location>
        <begin position="251"/>
        <end position="275"/>
    </location>
</feature>
<feature type="transmembrane region" description="Helical" evidence="7">
    <location>
        <begin position="137"/>
        <end position="155"/>
    </location>
</feature>
<accession>A0ABV4WV76</accession>
<dbReference type="InterPro" id="IPR036259">
    <property type="entry name" value="MFS_trans_sf"/>
</dbReference>
<feature type="transmembrane region" description="Helical" evidence="7">
    <location>
        <begin position="94"/>
        <end position="116"/>
    </location>
</feature>
<dbReference type="EMBL" id="JBHFNT010000289">
    <property type="protein sequence ID" value="MFB2839022.1"/>
    <property type="molecule type" value="Genomic_DNA"/>
</dbReference>
<dbReference type="InterPro" id="IPR010290">
    <property type="entry name" value="TM_effector"/>
</dbReference>
<keyword evidence="5 7" id="KW-1133">Transmembrane helix</keyword>
<comment type="subcellular location">
    <subcellularLocation>
        <location evidence="1">Cell membrane</location>
        <topology evidence="1">Multi-pass membrane protein</topology>
    </subcellularLocation>
</comment>
<evidence type="ECO:0000256" key="2">
    <source>
        <dbReference type="ARBA" id="ARBA00022448"/>
    </source>
</evidence>
<evidence type="ECO:0000313" key="8">
    <source>
        <dbReference type="EMBL" id="MFB2839022.1"/>
    </source>
</evidence>
<keyword evidence="4 7" id="KW-0812">Transmembrane</keyword>
<feature type="transmembrane region" description="Helical" evidence="7">
    <location>
        <begin position="161"/>
        <end position="181"/>
    </location>
</feature>
<feature type="transmembrane region" description="Helical" evidence="7">
    <location>
        <begin position="313"/>
        <end position="332"/>
    </location>
</feature>
<dbReference type="Pfam" id="PF05977">
    <property type="entry name" value="MFS_3"/>
    <property type="match status" value="1"/>
</dbReference>
<feature type="transmembrane region" description="Helical" evidence="7">
    <location>
        <begin position="38"/>
        <end position="61"/>
    </location>
</feature>
<evidence type="ECO:0000256" key="4">
    <source>
        <dbReference type="ARBA" id="ARBA00022692"/>
    </source>
</evidence>
<dbReference type="RefSeq" id="WP_413281312.1">
    <property type="nucleotide sequence ID" value="NZ_JBHFNT010000289.1"/>
</dbReference>
<sequence length="396" mass="43069">MRTFLIIWSGQFVSAIGSAMTQFALTIWVWQITEQATAIALFSFFFHFPQFFVALFSGILVDKFNRKHLMILGDTCVALCTITIALLYSTNNLLIWHLYGLAAIYGCFGHIQNLAYSTSITLMVPKQHYTRASSMNTLVLQAPAIIAPALAGILYSVNGLFLIIAVDVTTFLIAIGALLLVEIPQSSPDKTDTNNSENETIWQKIAMGFRYIFFTPSLRAMTIAFSLFWLFHQIGEVLYEPMILARTDGNAQVLGVVVTAAGIGGAIGALILSIWGGFKRRIHGMLIGFIGSGLGKIGLGLGQKQLTWIIAQLYSYANVPLLLSSSNAIWYAKVSPAIQGRVFAADHAIGMIIGTIASLISGPLADRVFEPAMKSRGILASIFGSVFGLSRTHGDK</sequence>
<feature type="transmembrane region" description="Helical" evidence="7">
    <location>
        <begin position="344"/>
        <end position="365"/>
    </location>
</feature>
<dbReference type="Proteomes" id="UP001576780">
    <property type="component" value="Unassembled WGS sequence"/>
</dbReference>
<keyword evidence="6 7" id="KW-0472">Membrane</keyword>
<name>A0ABV4WV76_9CYAN</name>
<keyword evidence="2" id="KW-0813">Transport</keyword>
<keyword evidence="9" id="KW-1185">Reference proteome</keyword>
<evidence type="ECO:0000313" key="9">
    <source>
        <dbReference type="Proteomes" id="UP001576780"/>
    </source>
</evidence>
<feature type="transmembrane region" description="Helical" evidence="7">
    <location>
        <begin position="12"/>
        <end position="32"/>
    </location>
</feature>
<dbReference type="PANTHER" id="PTHR43266:SF2">
    <property type="entry name" value="MAJOR FACILITATOR SUPERFAMILY (MFS) PROFILE DOMAIN-CONTAINING PROTEIN"/>
    <property type="match status" value="1"/>
</dbReference>
<reference evidence="8 9" key="1">
    <citation type="submission" date="2024-09" db="EMBL/GenBank/DDBJ databases">
        <title>Floridaenema gen nov. (Aerosakkonemataceae, Aerosakkonematales ord. nov., Cyanobacteria) from benthic tropical and subtropical fresh waters, with the description of four new species.</title>
        <authorList>
            <person name="Moretto J.A."/>
            <person name="Berthold D.E."/>
            <person name="Lefler F.W."/>
            <person name="Huang I.-S."/>
            <person name="Laughinghouse H. IV."/>
        </authorList>
    </citation>
    <scope>NUCLEOTIDE SEQUENCE [LARGE SCALE GENOMIC DNA]</scope>
    <source>
        <strain evidence="8 9">BLCC-F167</strain>
    </source>
</reference>
<evidence type="ECO:0000256" key="1">
    <source>
        <dbReference type="ARBA" id="ARBA00004651"/>
    </source>
</evidence>